<feature type="compositionally biased region" description="Low complexity" evidence="1">
    <location>
        <begin position="58"/>
        <end position="76"/>
    </location>
</feature>
<evidence type="ECO:0000256" key="1">
    <source>
        <dbReference type="SAM" id="MobiDB-lite"/>
    </source>
</evidence>
<proteinExistence type="predicted"/>
<organism evidence="2 3">
    <name type="scientific">Methylobacterium aerolatum</name>
    <dbReference type="NCBI Taxonomy" id="418708"/>
    <lineage>
        <taxon>Bacteria</taxon>
        <taxon>Pseudomonadati</taxon>
        <taxon>Pseudomonadota</taxon>
        <taxon>Alphaproteobacteria</taxon>
        <taxon>Hyphomicrobiales</taxon>
        <taxon>Methylobacteriaceae</taxon>
        <taxon>Methylobacterium</taxon>
    </lineage>
</organism>
<accession>A0ABU0HZH9</accession>
<sequence>MDWQRRSQSDLRIAQGLLAGAALDRALIGLRREARQTKDWRAQPRAPAGQSDGGQWVSSPGEAGSGSASTLASTDSQTLEDGTRVLSIRIHAGQKDFDEQHAVIAPDGESRIFETSGATQTIRDGETGEVLSRTTFTPTELVSEPFAQTTFAPAVPFAIEAAIEAIQAARTIELTLSLFTVLSARKDGFGTVLGLTAHEFTPGEASSARMTAWVGQLNQQQLDAACPRNGEVRAITNDVTRAVRASGQYRNRTEFGNKVHIGIANVVRHQQDQNFRAELLLDPSGELARATSKGNVRLDLLENVTATRTLCIYDYKTGESDLSMARAMQLAKIASENFKKPHTNNHHSNEA</sequence>
<dbReference type="Proteomes" id="UP001231124">
    <property type="component" value="Unassembled WGS sequence"/>
</dbReference>
<evidence type="ECO:0000313" key="3">
    <source>
        <dbReference type="Proteomes" id="UP001231124"/>
    </source>
</evidence>
<feature type="region of interest" description="Disordered" evidence="1">
    <location>
        <begin position="36"/>
        <end position="78"/>
    </location>
</feature>
<keyword evidence="3" id="KW-1185">Reference proteome</keyword>
<comment type="caution">
    <text evidence="2">The sequence shown here is derived from an EMBL/GenBank/DDBJ whole genome shotgun (WGS) entry which is preliminary data.</text>
</comment>
<name>A0ABU0HZH9_9HYPH</name>
<evidence type="ECO:0000313" key="2">
    <source>
        <dbReference type="EMBL" id="MDQ0447753.1"/>
    </source>
</evidence>
<evidence type="ECO:0008006" key="4">
    <source>
        <dbReference type="Google" id="ProtNLM"/>
    </source>
</evidence>
<reference evidence="2 3" key="1">
    <citation type="submission" date="2023-07" db="EMBL/GenBank/DDBJ databases">
        <title>Genomic Encyclopedia of Type Strains, Phase IV (KMG-IV): sequencing the most valuable type-strain genomes for metagenomic binning, comparative biology and taxonomic classification.</title>
        <authorList>
            <person name="Goeker M."/>
        </authorList>
    </citation>
    <scope>NUCLEOTIDE SEQUENCE [LARGE SCALE GENOMIC DNA]</scope>
    <source>
        <strain evidence="2 3">DSM 19013</strain>
    </source>
</reference>
<protein>
    <recommendedName>
        <fullName evidence="4">PD-(D/E)XK endonuclease-like domain-containing protein</fullName>
    </recommendedName>
</protein>
<dbReference type="RefSeq" id="WP_238202945.1">
    <property type="nucleotide sequence ID" value="NZ_BPQE01000011.1"/>
</dbReference>
<dbReference type="EMBL" id="JAUSVP010000005">
    <property type="protein sequence ID" value="MDQ0447753.1"/>
    <property type="molecule type" value="Genomic_DNA"/>
</dbReference>
<gene>
    <name evidence="2" type="ORF">QO012_002253</name>
</gene>